<dbReference type="InterPro" id="IPR014729">
    <property type="entry name" value="Rossmann-like_a/b/a_fold"/>
</dbReference>
<evidence type="ECO:0000256" key="2">
    <source>
        <dbReference type="ARBA" id="ARBA00022840"/>
    </source>
</evidence>
<dbReference type="Gene3D" id="3.40.50.620">
    <property type="entry name" value="HUPs"/>
    <property type="match status" value="1"/>
</dbReference>
<dbReference type="InterPro" id="IPR054173">
    <property type="entry name" value="ThiI_fer"/>
</dbReference>
<name>A0A2H9T1H7_9BACT</name>
<dbReference type="GO" id="GO:0002937">
    <property type="term" value="P:tRNA 4-thiouridine biosynthesis"/>
    <property type="evidence" value="ECO:0007669"/>
    <property type="project" value="TreeGrafter"/>
</dbReference>
<reference evidence="6" key="1">
    <citation type="submission" date="2017-09" db="EMBL/GenBank/DDBJ databases">
        <title>Depth-based differentiation of microbial function through sediment-hosted aquifers and enrichment of novel symbionts in the deep terrestrial subsurface.</title>
        <authorList>
            <person name="Probst A.J."/>
            <person name="Ladd B."/>
            <person name="Jarett J.K."/>
            <person name="Geller-Mcgrath D.E."/>
            <person name="Sieber C.M.K."/>
            <person name="Emerson J.B."/>
            <person name="Anantharaman K."/>
            <person name="Thomas B.C."/>
            <person name="Malmstrom R."/>
            <person name="Stieglmeier M."/>
            <person name="Klingl A."/>
            <person name="Woyke T."/>
            <person name="Ryan C.M."/>
            <person name="Banfield J.F."/>
        </authorList>
    </citation>
    <scope>NUCLEOTIDE SEQUENCE [LARGE SCALE GENOMIC DNA]</scope>
</reference>
<protein>
    <recommendedName>
        <fullName evidence="4">THUMP domain-containing protein</fullName>
    </recommendedName>
</protein>
<dbReference type="PANTHER" id="PTHR43209:SF1">
    <property type="entry name" value="TRNA SULFURTRANSFERASE"/>
    <property type="match status" value="1"/>
</dbReference>
<dbReference type="AlphaFoldDB" id="A0A2H9T1H7"/>
<keyword evidence="3" id="KW-0694">RNA-binding</keyword>
<dbReference type="GO" id="GO:0003723">
    <property type="term" value="F:RNA binding"/>
    <property type="evidence" value="ECO:0007669"/>
    <property type="project" value="UniProtKB-UniRule"/>
</dbReference>
<organism evidence="5 6">
    <name type="scientific">Candidatus Staskawiczbacteria bacterium CG10_big_fil_rev_8_21_14_0_10_38_10</name>
    <dbReference type="NCBI Taxonomy" id="1974891"/>
    <lineage>
        <taxon>Bacteria</taxon>
        <taxon>Candidatus Staskawicziibacteriota</taxon>
    </lineage>
</organism>
<dbReference type="Proteomes" id="UP000236946">
    <property type="component" value="Unassembled WGS sequence"/>
</dbReference>
<dbReference type="InterPro" id="IPR050102">
    <property type="entry name" value="tRNA_sulfurtransferase_ThiI"/>
</dbReference>
<keyword evidence="2" id="KW-0067">ATP-binding</keyword>
<sequence>MKNLSKKGILIAFGELFLKSEGVKEMFQRRLSQNLSFFLKKENLDFKPYLFHDRIFIEIEETKKAIKIIKKVFGISWVSESFFLPQNNLKDISKFVAENYKDRIKKDEAFAIRLKLEKGILKESKEKIIEKIAEPVKRKVNLSNPQKEIFIEVKKERCFIYFKKTKGAGGYPAGCEGKVLTLMSGGIDSPVAAYLIAKRGAENIWLHFHSFP</sequence>
<dbReference type="SUPFAM" id="SSF52402">
    <property type="entry name" value="Adenine nucleotide alpha hydrolases-like"/>
    <property type="match status" value="1"/>
</dbReference>
<evidence type="ECO:0000259" key="4">
    <source>
        <dbReference type="PROSITE" id="PS51165"/>
    </source>
</evidence>
<evidence type="ECO:0000313" key="6">
    <source>
        <dbReference type="Proteomes" id="UP000236946"/>
    </source>
</evidence>
<dbReference type="PROSITE" id="PS51165">
    <property type="entry name" value="THUMP"/>
    <property type="match status" value="1"/>
</dbReference>
<feature type="domain" description="THUMP" evidence="4">
    <location>
        <begin position="63"/>
        <end position="164"/>
    </location>
</feature>
<evidence type="ECO:0000256" key="3">
    <source>
        <dbReference type="PROSITE-ProRule" id="PRU00529"/>
    </source>
</evidence>
<dbReference type="Pfam" id="PF02568">
    <property type="entry name" value="ThiI"/>
    <property type="match status" value="1"/>
</dbReference>
<dbReference type="GO" id="GO:0005829">
    <property type="term" value="C:cytosol"/>
    <property type="evidence" value="ECO:0007669"/>
    <property type="project" value="TreeGrafter"/>
</dbReference>
<dbReference type="GO" id="GO:0052837">
    <property type="term" value="P:thiazole biosynthetic process"/>
    <property type="evidence" value="ECO:0007669"/>
    <property type="project" value="TreeGrafter"/>
</dbReference>
<dbReference type="InterPro" id="IPR020536">
    <property type="entry name" value="ThiI_AANH"/>
</dbReference>
<feature type="non-terminal residue" evidence="5">
    <location>
        <position position="212"/>
    </location>
</feature>
<dbReference type="InterPro" id="IPR004114">
    <property type="entry name" value="THUMP_dom"/>
</dbReference>
<gene>
    <name evidence="5" type="ORF">COU98_01590</name>
</gene>
<dbReference type="Pfam" id="PF22025">
    <property type="entry name" value="ThiI_fer"/>
    <property type="match status" value="1"/>
</dbReference>
<proteinExistence type="predicted"/>
<evidence type="ECO:0000313" key="5">
    <source>
        <dbReference type="EMBL" id="PJE69529.1"/>
    </source>
</evidence>
<evidence type="ECO:0000256" key="1">
    <source>
        <dbReference type="ARBA" id="ARBA00022741"/>
    </source>
</evidence>
<comment type="caution">
    <text evidence="5">The sequence shown here is derived from an EMBL/GenBank/DDBJ whole genome shotgun (WGS) entry which is preliminary data.</text>
</comment>
<dbReference type="SUPFAM" id="SSF143437">
    <property type="entry name" value="THUMP domain-like"/>
    <property type="match status" value="1"/>
</dbReference>
<dbReference type="PANTHER" id="PTHR43209">
    <property type="entry name" value="TRNA SULFURTRANSFERASE"/>
    <property type="match status" value="1"/>
</dbReference>
<dbReference type="GO" id="GO:0004810">
    <property type="term" value="F:CCA tRNA nucleotidyltransferase activity"/>
    <property type="evidence" value="ECO:0007669"/>
    <property type="project" value="InterPro"/>
</dbReference>
<dbReference type="EMBL" id="PFEN01000028">
    <property type="protein sequence ID" value="PJE69529.1"/>
    <property type="molecule type" value="Genomic_DNA"/>
</dbReference>
<dbReference type="GO" id="GO:0005524">
    <property type="term" value="F:ATP binding"/>
    <property type="evidence" value="ECO:0007669"/>
    <property type="project" value="UniProtKB-KW"/>
</dbReference>
<keyword evidence="1" id="KW-0547">Nucleotide-binding</keyword>
<accession>A0A2H9T1H7</accession>
<dbReference type="Pfam" id="PF02926">
    <property type="entry name" value="THUMP"/>
    <property type="match status" value="1"/>
</dbReference>
<dbReference type="Gene3D" id="3.30.2130.30">
    <property type="match status" value="1"/>
</dbReference>